<comment type="cofactor">
    <cofactor evidence="1">
        <name>FAD</name>
        <dbReference type="ChEBI" id="CHEBI:57692"/>
    </cofactor>
</comment>
<evidence type="ECO:0000256" key="3">
    <source>
        <dbReference type="ARBA" id="ARBA00022827"/>
    </source>
</evidence>
<evidence type="ECO:0000313" key="7">
    <source>
        <dbReference type="Proteomes" id="UP000027778"/>
    </source>
</evidence>
<keyword evidence="3" id="KW-0274">FAD</keyword>
<reference evidence="6 7" key="1">
    <citation type="submission" date="2014-06" db="EMBL/GenBank/DDBJ databases">
        <title>Draft genome sequence of Bacillus gaemokensis JCM 15801 (MCCC 1A00707).</title>
        <authorList>
            <person name="Lai Q."/>
            <person name="Liu Y."/>
            <person name="Shao Z."/>
        </authorList>
    </citation>
    <scope>NUCLEOTIDE SEQUENCE [LARGE SCALE GENOMIC DNA]</scope>
    <source>
        <strain evidence="6 7">JCM 15801</strain>
    </source>
</reference>
<keyword evidence="4" id="KW-1133">Transmembrane helix</keyword>
<dbReference type="InterPro" id="IPR036188">
    <property type="entry name" value="FAD/NAD-bd_sf"/>
</dbReference>
<dbReference type="GO" id="GO:0016709">
    <property type="term" value="F:oxidoreductase activity, acting on paired donors, with incorporation or reduction of molecular oxygen, NAD(P)H as one donor, and incorporation of one atom of oxygen"/>
    <property type="evidence" value="ECO:0007669"/>
    <property type="project" value="UniProtKB-ARBA"/>
</dbReference>
<dbReference type="Proteomes" id="UP000027778">
    <property type="component" value="Unassembled WGS sequence"/>
</dbReference>
<organism evidence="6 7">
    <name type="scientific">Bacillus gaemokensis</name>
    <dbReference type="NCBI Taxonomy" id="574375"/>
    <lineage>
        <taxon>Bacteria</taxon>
        <taxon>Bacillati</taxon>
        <taxon>Bacillota</taxon>
        <taxon>Bacilli</taxon>
        <taxon>Bacillales</taxon>
        <taxon>Bacillaceae</taxon>
        <taxon>Bacillus</taxon>
        <taxon>Bacillus cereus group</taxon>
    </lineage>
</organism>
<keyword evidence="4" id="KW-0472">Membrane</keyword>
<protein>
    <submittedName>
        <fullName evidence="6">FAD-binding monooxygenase</fullName>
    </submittedName>
</protein>
<dbReference type="SUPFAM" id="SSF51905">
    <property type="entry name" value="FAD/NAD(P)-binding domain"/>
    <property type="match status" value="1"/>
</dbReference>
<keyword evidence="6" id="KW-0560">Oxidoreductase</keyword>
<dbReference type="PANTHER" id="PTHR43004:SF19">
    <property type="entry name" value="BINDING MONOOXYGENASE, PUTATIVE (JCVI)-RELATED"/>
    <property type="match status" value="1"/>
</dbReference>
<proteinExistence type="predicted"/>
<dbReference type="Pfam" id="PF01494">
    <property type="entry name" value="FAD_binding_3"/>
    <property type="match status" value="1"/>
</dbReference>
<dbReference type="PANTHER" id="PTHR43004">
    <property type="entry name" value="TRK SYSTEM POTASSIUM UPTAKE PROTEIN"/>
    <property type="match status" value="1"/>
</dbReference>
<evidence type="ECO:0000256" key="4">
    <source>
        <dbReference type="SAM" id="Phobius"/>
    </source>
</evidence>
<evidence type="ECO:0000313" key="6">
    <source>
        <dbReference type="EMBL" id="KEK22336.1"/>
    </source>
</evidence>
<dbReference type="AlphaFoldDB" id="A0A073K726"/>
<dbReference type="eggNOG" id="COG0654">
    <property type="taxonomic scope" value="Bacteria"/>
</dbReference>
<comment type="caution">
    <text evidence="6">The sequence shown here is derived from an EMBL/GenBank/DDBJ whole genome shotgun (WGS) entry which is preliminary data.</text>
</comment>
<accession>A0A073K726</accession>
<name>A0A073K726_9BACI</name>
<feature type="domain" description="FAD-binding" evidence="5">
    <location>
        <begin position="6"/>
        <end position="367"/>
    </location>
</feature>
<evidence type="ECO:0000256" key="2">
    <source>
        <dbReference type="ARBA" id="ARBA00022630"/>
    </source>
</evidence>
<dbReference type="InterPro" id="IPR050641">
    <property type="entry name" value="RIFMO-like"/>
</dbReference>
<dbReference type="PRINTS" id="PR00420">
    <property type="entry name" value="RNGMNOXGNASE"/>
</dbReference>
<dbReference type="Gene3D" id="3.30.9.10">
    <property type="entry name" value="D-Amino Acid Oxidase, subunit A, domain 2"/>
    <property type="match status" value="1"/>
</dbReference>
<dbReference type="OrthoDB" id="9766816at2"/>
<keyword evidence="7" id="KW-1185">Reference proteome</keyword>
<keyword evidence="6" id="KW-0503">Monooxygenase</keyword>
<evidence type="ECO:0000256" key="1">
    <source>
        <dbReference type="ARBA" id="ARBA00001974"/>
    </source>
</evidence>
<gene>
    <name evidence="6" type="ORF">BAGA_19735</name>
</gene>
<feature type="transmembrane region" description="Helical" evidence="4">
    <location>
        <begin position="6"/>
        <end position="26"/>
    </location>
</feature>
<dbReference type="EMBL" id="JOTM01000033">
    <property type="protein sequence ID" value="KEK22336.1"/>
    <property type="molecule type" value="Genomic_DNA"/>
</dbReference>
<dbReference type="InterPro" id="IPR002938">
    <property type="entry name" value="FAD-bd"/>
</dbReference>
<sequence length="544" mass="60505">MRPIHVPVLIIGGGLTGLTSALFLAYHKVDYLLIERHPTTAIHPKAGGITFRTMELFRELGLEKNIRTAGKPLENCRGRITVNTMAEADPEELKRIRIAHSESDKSMSETIKKISPSKITSCYQITLEPMLLQEARRLGGELWFNHELVSYKQDDIGVTAIVRNRETKQDQIIHSNYLIAADGAKSSIRKHSDIPTTGRGTIGGHYINIYFKADLSDFIQGDAFGFSMISNPDVFGALIPVNNGDRWIYHVAYNPLKGETPKDFSIEDCQQIVRKAIGKSNLNVEILSISPWEATENTAVRFQDNRVFLVGDAAHLMPPTGGFGSNTGVQDAHNLAWKLAAVIRGQANLKLLETYHEERHHVVQLTTNYASSILLRAINRDADNLNTMDGLAVTVGYKYCSAAIIDQDETPYTMDILELKGRPGTRAPHMWGTYQGKRISILDLLGRNFVLFTGSEHDSWSSAARTVASHLGISIEVYRVSPKGDFVDRDNIFEMLYGIDSEGAVLVRPDGFIGWRTEEAVLAPDLVLKEVLNCLLCNSSLNEK</sequence>
<evidence type="ECO:0000259" key="5">
    <source>
        <dbReference type="Pfam" id="PF01494"/>
    </source>
</evidence>
<dbReference type="Gene3D" id="3.50.50.60">
    <property type="entry name" value="FAD/NAD(P)-binding domain"/>
    <property type="match status" value="1"/>
</dbReference>
<dbReference type="Gene3D" id="3.40.30.120">
    <property type="match status" value="1"/>
</dbReference>
<dbReference type="Pfam" id="PF21274">
    <property type="entry name" value="Rng_hyd_C"/>
    <property type="match status" value="1"/>
</dbReference>
<dbReference type="STRING" id="574375.AZF08_14240"/>
<keyword evidence="2" id="KW-0285">Flavoprotein</keyword>
<keyword evidence="4" id="KW-0812">Transmembrane</keyword>
<dbReference type="RefSeq" id="WP_033677617.1">
    <property type="nucleotide sequence ID" value="NZ_JOTM01000033.1"/>
</dbReference>
<dbReference type="GO" id="GO:0071949">
    <property type="term" value="F:FAD binding"/>
    <property type="evidence" value="ECO:0007669"/>
    <property type="project" value="InterPro"/>
</dbReference>